<evidence type="ECO:0000256" key="5">
    <source>
        <dbReference type="ARBA" id="ARBA00022692"/>
    </source>
</evidence>
<evidence type="ECO:0000256" key="6">
    <source>
        <dbReference type="ARBA" id="ARBA00022989"/>
    </source>
</evidence>
<gene>
    <name evidence="11" type="ORF">SERLADRAFT_462221</name>
</gene>
<keyword evidence="7 9" id="KW-0496">Mitochondrion</keyword>
<evidence type="ECO:0000259" key="10">
    <source>
        <dbReference type="Pfam" id="PF09813"/>
    </source>
</evidence>
<feature type="non-terminal residue" evidence="11">
    <location>
        <position position="159"/>
    </location>
</feature>
<reference evidence="11" key="1">
    <citation type="submission" date="2011-04" db="EMBL/GenBank/DDBJ databases">
        <title>Evolution of plant cell wall degrading machinery underlies the functional diversity of forest fungi.</title>
        <authorList>
            <consortium name="US DOE Joint Genome Institute (JGI-PGF)"/>
            <person name="Eastwood D.C."/>
            <person name="Floudas D."/>
            <person name="Binder M."/>
            <person name="Majcherczyk A."/>
            <person name="Schneider P."/>
            <person name="Aerts A."/>
            <person name="Asiegbu F.O."/>
            <person name="Baker S.E."/>
            <person name="Barry K."/>
            <person name="Bendiksby M."/>
            <person name="Blumentritt M."/>
            <person name="Coutinho P.M."/>
            <person name="Cullen D."/>
            <person name="Cullen D."/>
            <person name="Gathman A."/>
            <person name="Goodell B."/>
            <person name="Henrissat B."/>
            <person name="Ihrmark K."/>
            <person name="Kauserud H."/>
            <person name="Kohler A."/>
            <person name="LaButti K."/>
            <person name="Lapidus A."/>
            <person name="Lavin J.L."/>
            <person name="Lee Y.-H."/>
            <person name="Lindquist E."/>
            <person name="Lilly W."/>
            <person name="Lucas S."/>
            <person name="Morin E."/>
            <person name="Murat C."/>
            <person name="Oguiza J.A."/>
            <person name="Park J."/>
            <person name="Pisabarro A.G."/>
            <person name="Riley R."/>
            <person name="Rosling A."/>
            <person name="Salamov A."/>
            <person name="Schmidt O."/>
            <person name="Schmutz J."/>
            <person name="Skrede I."/>
            <person name="Stenlid J."/>
            <person name="Wiebenga A."/>
            <person name="Xie X."/>
            <person name="Kues U."/>
            <person name="Hibbett D.S."/>
            <person name="Hoffmeister D."/>
            <person name="Hogberg N."/>
            <person name="Martin F."/>
            <person name="Grigoriev I.V."/>
            <person name="Watkinson S.C."/>
        </authorList>
    </citation>
    <scope>NUCLEOTIDE SEQUENCE</scope>
    <source>
        <strain evidence="11">S7.9</strain>
    </source>
</reference>
<dbReference type="InterPro" id="IPR041752">
    <property type="entry name" value="Coa3"/>
</dbReference>
<name>F8NMV6_SERL9</name>
<dbReference type="GO" id="GO:0033617">
    <property type="term" value="P:mitochondrial respiratory chain complex IV assembly"/>
    <property type="evidence" value="ECO:0007669"/>
    <property type="project" value="UniProtKB-UniRule"/>
</dbReference>
<feature type="transmembrane region" description="Helical" evidence="9">
    <location>
        <begin position="35"/>
        <end position="54"/>
    </location>
</feature>
<dbReference type="Pfam" id="PF09813">
    <property type="entry name" value="Coa3_cc"/>
    <property type="match status" value="1"/>
</dbReference>
<dbReference type="KEGG" id="sla:SERLADRAFT_462221"/>
<evidence type="ECO:0000256" key="8">
    <source>
        <dbReference type="ARBA" id="ARBA00023136"/>
    </source>
</evidence>
<dbReference type="PANTHER" id="PTHR15642:SF3">
    <property type="entry name" value="CYTOCHROME C OXIDASE ASSEMBLY FACTOR 3 HOMOLOG, MITOCHONDRIAL"/>
    <property type="match status" value="1"/>
</dbReference>
<proteinExistence type="inferred from homology"/>
<protein>
    <recommendedName>
        <fullName evidence="9">Cytochrome c oxidase assembly factor 3</fullName>
    </recommendedName>
</protein>
<comment type="similarity">
    <text evidence="3 9">Belongs to the COA3 family.</text>
</comment>
<evidence type="ECO:0000256" key="4">
    <source>
        <dbReference type="ARBA" id="ARBA00011351"/>
    </source>
</evidence>
<dbReference type="GeneID" id="18818332"/>
<evidence type="ECO:0000256" key="2">
    <source>
        <dbReference type="ARBA" id="ARBA00004304"/>
    </source>
</evidence>
<comment type="subunit">
    <text evidence="4 9">Component of 250-400 kDa complexes called cytochrome oxidase assembly intermediates or COA complexes.</text>
</comment>
<comment type="subcellular location">
    <subcellularLocation>
        <location evidence="2">Mitochondrion membrane</location>
        <topology evidence="2">Single-pass membrane protein</topology>
    </subcellularLocation>
</comment>
<evidence type="ECO:0000256" key="1">
    <source>
        <dbReference type="ARBA" id="ARBA00003064"/>
    </source>
</evidence>
<evidence type="ECO:0000256" key="3">
    <source>
        <dbReference type="ARBA" id="ARBA00007035"/>
    </source>
</evidence>
<dbReference type="OrthoDB" id="10018333at2759"/>
<dbReference type="RefSeq" id="XP_007316022.1">
    <property type="nucleotide sequence ID" value="XM_007315960.1"/>
</dbReference>
<dbReference type="GO" id="GO:0005743">
    <property type="term" value="C:mitochondrial inner membrane"/>
    <property type="evidence" value="ECO:0007669"/>
    <property type="project" value="UniProtKB-UniRule"/>
</dbReference>
<dbReference type="InterPro" id="IPR018628">
    <property type="entry name" value="Coa3_CC"/>
</dbReference>
<keyword evidence="5 9" id="KW-0812">Transmembrane</keyword>
<organism>
    <name type="scientific">Serpula lacrymans var. lacrymans (strain S7.9)</name>
    <name type="common">Dry rot fungus</name>
    <dbReference type="NCBI Taxonomy" id="578457"/>
    <lineage>
        <taxon>Eukaryota</taxon>
        <taxon>Fungi</taxon>
        <taxon>Dikarya</taxon>
        <taxon>Basidiomycota</taxon>
        <taxon>Agaricomycotina</taxon>
        <taxon>Agaricomycetes</taxon>
        <taxon>Agaricomycetidae</taxon>
        <taxon>Boletales</taxon>
        <taxon>Coniophorineae</taxon>
        <taxon>Serpulaceae</taxon>
        <taxon>Serpula</taxon>
    </lineage>
</organism>
<accession>F8NMV6</accession>
<dbReference type="EMBL" id="GL945431">
    <property type="protein sequence ID" value="EGO27931.1"/>
    <property type="molecule type" value="Genomic_DNA"/>
</dbReference>
<keyword evidence="8 9" id="KW-0472">Membrane</keyword>
<evidence type="ECO:0000256" key="9">
    <source>
        <dbReference type="RuleBase" id="RU367056"/>
    </source>
</evidence>
<dbReference type="AlphaFoldDB" id="F8NMV6"/>
<dbReference type="Proteomes" id="UP000008064">
    <property type="component" value="Unassembled WGS sequence"/>
</dbReference>
<dbReference type="HOGENOM" id="CLU_1562700_0_0_1"/>
<sequence length="159" mass="17272">MSDPYVSRKAVDASYRPRSYVMSPGLKRAREPFRLRNALTGLVLAGFGVGVWAYSISAVKQDDFDDVDQEARALQRVGTTVTTTTISGEQDGKTVANVTTATELTPFPVEPVPAKLPEIRMASGVLAPLLDRTFPRLLDPARKTLVWGAPPVDKMGRLG</sequence>
<keyword evidence="6 9" id="KW-1133">Transmembrane helix</keyword>
<comment type="function">
    <text evidence="1 9">Required for assembly of cytochrome c oxidase (complex IV).</text>
</comment>
<keyword evidence="9" id="KW-0999">Mitochondrion inner membrane</keyword>
<feature type="domain" description="Cytochrome c oxidase assembly factor 3 mitochondrial coiled-coil" evidence="10">
    <location>
        <begin position="25"/>
        <end position="71"/>
    </location>
</feature>
<evidence type="ECO:0000313" key="11">
    <source>
        <dbReference type="EMBL" id="EGO27931.1"/>
    </source>
</evidence>
<dbReference type="PANTHER" id="PTHR15642">
    <property type="entry name" value="CYTOCHROME C OXIDASE ASSEMBLY FACTOR 3, MITOCHONDRIAL"/>
    <property type="match status" value="1"/>
</dbReference>
<evidence type="ECO:0000256" key="7">
    <source>
        <dbReference type="ARBA" id="ARBA00023128"/>
    </source>
</evidence>